<dbReference type="Pfam" id="PF14416">
    <property type="entry name" value="PMR5N"/>
    <property type="match status" value="1"/>
</dbReference>
<dbReference type="PhylomeDB" id="A0A022REU5"/>
<keyword evidence="4" id="KW-0735">Signal-anchor</keyword>
<protein>
    <submittedName>
        <fullName evidence="11">Uncharacterized protein</fullName>
    </submittedName>
</protein>
<dbReference type="InterPro" id="IPR026057">
    <property type="entry name" value="TBL_C"/>
</dbReference>
<keyword evidence="5 8" id="KW-1133">Transmembrane helix</keyword>
<dbReference type="OMA" id="YEDSIMR"/>
<feature type="region of interest" description="Disordered" evidence="7">
    <location>
        <begin position="54"/>
        <end position="78"/>
    </location>
</feature>
<dbReference type="AlphaFoldDB" id="A0A022REU5"/>
<evidence type="ECO:0000256" key="6">
    <source>
        <dbReference type="ARBA" id="ARBA00023136"/>
    </source>
</evidence>
<dbReference type="EMBL" id="KI630473">
    <property type="protein sequence ID" value="EYU38907.1"/>
    <property type="molecule type" value="Genomic_DNA"/>
</dbReference>
<sequence length="454" mass="52173">MKQLNSSSIQRNNTFSSIFVKFGVCFLFLGLAYRLFSSSFVQFSPVLLGDGGDTGLPVDTTTPPPPRLLAEPPPETTDVDRLVSPASHNASQNFTETCDLFTGEWIPDPNGPMYTNTTCRTIESPQNCMKNGRPDFDYVYWRWKPKDCNLPKFDPKKFLNIMRYKSLAFIGDSIMRNHVQSLLCMLSPVEEAVEIYHDKTYRNRRWSFPTHHFTVSVIWSPFLMKAFTFEDDNGVSTGLIKLHLDEVDPVWTNAYEDLDYVIIAGGKWFLKSALYYENKTLVGCHNCHNENITQLGFGYAYEKALSSTFKFMADSKKEKNKTPFILFRTSAPDHFENGEWDTGGYCNRSRPFKMGEIEINDTDEIMRRVELGEFERAYSSFNDGEVSLMKMFDPTMLSLLRPDGHPGVYREFHPYEGKGRDAKIQNDCLHWCLPGPIDSWNDLIMEMLVKDSKL</sequence>
<dbReference type="KEGG" id="egt:105956348"/>
<comment type="subcellular location">
    <subcellularLocation>
        <location evidence="1">Membrane</location>
        <topology evidence="1">Single-pass membrane protein</topology>
    </subcellularLocation>
</comment>
<feature type="domain" description="Trichome birefringence-like N-terminal" evidence="10">
    <location>
        <begin position="96"/>
        <end position="149"/>
    </location>
</feature>
<accession>A0A022REU5</accession>
<organism evidence="11 12">
    <name type="scientific">Erythranthe guttata</name>
    <name type="common">Yellow monkey flower</name>
    <name type="synonym">Mimulus guttatus</name>
    <dbReference type="NCBI Taxonomy" id="4155"/>
    <lineage>
        <taxon>Eukaryota</taxon>
        <taxon>Viridiplantae</taxon>
        <taxon>Streptophyta</taxon>
        <taxon>Embryophyta</taxon>
        <taxon>Tracheophyta</taxon>
        <taxon>Spermatophyta</taxon>
        <taxon>Magnoliopsida</taxon>
        <taxon>eudicotyledons</taxon>
        <taxon>Gunneridae</taxon>
        <taxon>Pentapetalae</taxon>
        <taxon>asterids</taxon>
        <taxon>lamiids</taxon>
        <taxon>Lamiales</taxon>
        <taxon>Phrymaceae</taxon>
        <taxon>Erythranthe</taxon>
    </lineage>
</organism>
<reference evidence="11 12" key="1">
    <citation type="journal article" date="2013" name="Proc. Natl. Acad. Sci. U.S.A.">
        <title>Fine-scale variation in meiotic recombination in Mimulus inferred from population shotgun sequencing.</title>
        <authorList>
            <person name="Hellsten U."/>
            <person name="Wright K.M."/>
            <person name="Jenkins J."/>
            <person name="Shu S."/>
            <person name="Yuan Y."/>
            <person name="Wessler S.R."/>
            <person name="Schmutz J."/>
            <person name="Willis J.H."/>
            <person name="Rokhsar D.S."/>
        </authorList>
    </citation>
    <scope>NUCLEOTIDE SEQUENCE [LARGE SCALE GENOMIC DNA]</scope>
    <source>
        <strain evidence="12">cv. DUN x IM62</strain>
    </source>
</reference>
<evidence type="ECO:0000256" key="3">
    <source>
        <dbReference type="ARBA" id="ARBA00022692"/>
    </source>
</evidence>
<evidence type="ECO:0000259" key="9">
    <source>
        <dbReference type="Pfam" id="PF13839"/>
    </source>
</evidence>
<dbReference type="InterPro" id="IPR029962">
    <property type="entry name" value="TBL"/>
</dbReference>
<dbReference type="Proteomes" id="UP000030748">
    <property type="component" value="Unassembled WGS sequence"/>
</dbReference>
<dbReference type="GO" id="GO:0016413">
    <property type="term" value="F:O-acetyltransferase activity"/>
    <property type="evidence" value="ECO:0000318"/>
    <property type="project" value="GO_Central"/>
</dbReference>
<proteinExistence type="inferred from homology"/>
<dbReference type="PANTHER" id="PTHR32285:SF324">
    <property type="entry name" value="PROTEIN TRICHOME BIREFRINGENCE-LIKE 25"/>
    <property type="match status" value="1"/>
</dbReference>
<evidence type="ECO:0000313" key="12">
    <source>
        <dbReference type="Proteomes" id="UP000030748"/>
    </source>
</evidence>
<feature type="domain" description="Trichome birefringence-like C-terminal" evidence="9">
    <location>
        <begin position="150"/>
        <end position="447"/>
    </location>
</feature>
<evidence type="ECO:0000256" key="8">
    <source>
        <dbReference type="SAM" id="Phobius"/>
    </source>
</evidence>
<name>A0A022REU5_ERYGU</name>
<evidence type="ECO:0000256" key="5">
    <source>
        <dbReference type="ARBA" id="ARBA00022989"/>
    </source>
</evidence>
<feature type="transmembrane region" description="Helical" evidence="8">
    <location>
        <begin position="12"/>
        <end position="36"/>
    </location>
</feature>
<evidence type="ECO:0000259" key="10">
    <source>
        <dbReference type="Pfam" id="PF14416"/>
    </source>
</evidence>
<evidence type="ECO:0000256" key="1">
    <source>
        <dbReference type="ARBA" id="ARBA00004167"/>
    </source>
</evidence>
<comment type="similarity">
    <text evidence="2">Belongs to the PC-esterase family. TBL subfamily.</text>
</comment>
<keyword evidence="6 8" id="KW-0472">Membrane</keyword>
<evidence type="ECO:0000256" key="7">
    <source>
        <dbReference type="SAM" id="MobiDB-lite"/>
    </source>
</evidence>
<dbReference type="STRING" id="4155.A0A022REU5"/>
<dbReference type="Pfam" id="PF13839">
    <property type="entry name" value="PC-Esterase"/>
    <property type="match status" value="1"/>
</dbReference>
<keyword evidence="3 8" id="KW-0812">Transmembrane</keyword>
<gene>
    <name evidence="11" type="ORF">MIMGU_mgv1a006182mg</name>
</gene>
<evidence type="ECO:0000256" key="4">
    <source>
        <dbReference type="ARBA" id="ARBA00022968"/>
    </source>
</evidence>
<dbReference type="GO" id="GO:0005794">
    <property type="term" value="C:Golgi apparatus"/>
    <property type="evidence" value="ECO:0000318"/>
    <property type="project" value="GO_Central"/>
</dbReference>
<dbReference type="OrthoDB" id="630188at2759"/>
<dbReference type="PANTHER" id="PTHR32285">
    <property type="entry name" value="PROTEIN TRICHOME BIREFRINGENCE-LIKE 9-RELATED"/>
    <property type="match status" value="1"/>
</dbReference>
<feature type="compositionally biased region" description="Pro residues" evidence="7">
    <location>
        <begin position="62"/>
        <end position="75"/>
    </location>
</feature>
<dbReference type="GO" id="GO:0016020">
    <property type="term" value="C:membrane"/>
    <property type="evidence" value="ECO:0007669"/>
    <property type="project" value="UniProtKB-SubCell"/>
</dbReference>
<dbReference type="eggNOG" id="ENOG502QSJI">
    <property type="taxonomic scope" value="Eukaryota"/>
</dbReference>
<evidence type="ECO:0000313" key="11">
    <source>
        <dbReference type="EMBL" id="EYU38907.1"/>
    </source>
</evidence>
<keyword evidence="12" id="KW-1185">Reference proteome</keyword>
<evidence type="ECO:0000256" key="2">
    <source>
        <dbReference type="ARBA" id="ARBA00007727"/>
    </source>
</evidence>
<dbReference type="InterPro" id="IPR025846">
    <property type="entry name" value="TBL_N"/>
</dbReference>